<evidence type="ECO:0000259" key="2">
    <source>
        <dbReference type="Pfam" id="PF00534"/>
    </source>
</evidence>
<dbReference type="InterPro" id="IPR001296">
    <property type="entry name" value="Glyco_trans_1"/>
</dbReference>
<evidence type="ECO:0000259" key="3">
    <source>
        <dbReference type="Pfam" id="PF13439"/>
    </source>
</evidence>
<comment type="caution">
    <text evidence="4">The sequence shown here is derived from an EMBL/GenBank/DDBJ whole genome shotgun (WGS) entry which is preliminary data.</text>
</comment>
<feature type="domain" description="Glycosyl transferase family 1" evidence="2">
    <location>
        <begin position="171"/>
        <end position="302"/>
    </location>
</feature>
<dbReference type="Pfam" id="PF00534">
    <property type="entry name" value="Glycos_transf_1"/>
    <property type="match status" value="1"/>
</dbReference>
<dbReference type="RefSeq" id="WP_367967524.1">
    <property type="nucleotide sequence ID" value="NZ_JBAKFJ010000001.1"/>
</dbReference>
<sequence length="332" mass="36817">MQRYIQGLLAGLSGLESVEVLRRLKISRWRKRGLLPASPIASRWYGPLLGVSPAGLDVIHCANPTLPYATWGVPMVTTVHDLYMARHATEITRNCQARKLRSVLQACARCVRIIVPSRAIKAELAELLDDERKVVVVPHGLSNSFRAIGRLGADVVQRQKRPYLMTFCGGRRKNIENTVEAFSRLKLDAQGWRMLIIGMPTPTERDVVGRQLPRDRYSFRWGIDDKALVRAYANAEVICYPSLYEGFGFPVLEGMASGRPVVTGDQGATAEVAGGHARTVTAQSPESIASGIEAALDMKTYELADARRHALGFSWEDCARRLVDLYGDAREL</sequence>
<evidence type="ECO:0000256" key="1">
    <source>
        <dbReference type="ARBA" id="ARBA00022679"/>
    </source>
</evidence>
<dbReference type="Pfam" id="PF13439">
    <property type="entry name" value="Glyco_transf_4"/>
    <property type="match status" value="1"/>
</dbReference>
<dbReference type="InterPro" id="IPR028098">
    <property type="entry name" value="Glyco_trans_4-like_N"/>
</dbReference>
<dbReference type="Gene3D" id="3.40.50.2000">
    <property type="entry name" value="Glycogen Phosphorylase B"/>
    <property type="match status" value="2"/>
</dbReference>
<proteinExistence type="predicted"/>
<name>A0ABV3SA78_9GAMM</name>
<dbReference type="EMBL" id="JBAKFJ010000001">
    <property type="protein sequence ID" value="MEX0387016.1"/>
    <property type="molecule type" value="Genomic_DNA"/>
</dbReference>
<dbReference type="PANTHER" id="PTHR46401:SF2">
    <property type="entry name" value="GLYCOSYLTRANSFERASE WBBK-RELATED"/>
    <property type="match status" value="1"/>
</dbReference>
<accession>A0ABV3SA78</accession>
<evidence type="ECO:0000313" key="4">
    <source>
        <dbReference type="EMBL" id="MEX0387016.1"/>
    </source>
</evidence>
<protein>
    <submittedName>
        <fullName evidence="4">Glycosyltransferase family 1 protein</fullName>
    </submittedName>
</protein>
<reference evidence="4 5" key="1">
    <citation type="submission" date="2024-02" db="EMBL/GenBank/DDBJ databases">
        <title>New especies of Spiribacter isolated from saline water.</title>
        <authorList>
            <person name="Leon M.J."/>
            <person name="De La Haba R."/>
            <person name="Sanchez-Porro C."/>
            <person name="Ventosa A."/>
        </authorList>
    </citation>
    <scope>NUCLEOTIDE SEQUENCE [LARGE SCALE GENOMIC DNA]</scope>
    <source>
        <strain evidence="5">ag22IC4-227</strain>
    </source>
</reference>
<feature type="domain" description="Glycosyltransferase subfamily 4-like N-terminal" evidence="3">
    <location>
        <begin position="29"/>
        <end position="141"/>
    </location>
</feature>
<keyword evidence="1" id="KW-0808">Transferase</keyword>
<dbReference type="CDD" id="cd03809">
    <property type="entry name" value="GT4_MtfB-like"/>
    <property type="match status" value="1"/>
</dbReference>
<gene>
    <name evidence="4" type="ORF">V6X64_08440</name>
</gene>
<dbReference type="Proteomes" id="UP001556653">
    <property type="component" value="Unassembled WGS sequence"/>
</dbReference>
<dbReference type="SUPFAM" id="SSF53756">
    <property type="entry name" value="UDP-Glycosyltransferase/glycogen phosphorylase"/>
    <property type="match status" value="1"/>
</dbReference>
<evidence type="ECO:0000313" key="5">
    <source>
        <dbReference type="Proteomes" id="UP001556653"/>
    </source>
</evidence>
<keyword evidence="5" id="KW-1185">Reference proteome</keyword>
<dbReference type="PANTHER" id="PTHR46401">
    <property type="entry name" value="GLYCOSYLTRANSFERASE WBBK-RELATED"/>
    <property type="match status" value="1"/>
</dbReference>
<organism evidence="4 5">
    <name type="scientific">Spiribacter onubensis</name>
    <dbReference type="NCBI Taxonomy" id="3122420"/>
    <lineage>
        <taxon>Bacteria</taxon>
        <taxon>Pseudomonadati</taxon>
        <taxon>Pseudomonadota</taxon>
        <taxon>Gammaproteobacteria</taxon>
        <taxon>Chromatiales</taxon>
        <taxon>Ectothiorhodospiraceae</taxon>
        <taxon>Spiribacter</taxon>
    </lineage>
</organism>